<feature type="compositionally biased region" description="Basic residues" evidence="1">
    <location>
        <begin position="558"/>
        <end position="576"/>
    </location>
</feature>
<feature type="compositionally biased region" description="Pro residues" evidence="1">
    <location>
        <begin position="517"/>
        <end position="529"/>
    </location>
</feature>
<dbReference type="STRING" id="578462.A0A0L0TAR7"/>
<dbReference type="Pfam" id="PF08613">
    <property type="entry name" value="Cyclin"/>
    <property type="match status" value="1"/>
</dbReference>
<reference evidence="3" key="2">
    <citation type="submission" date="2009-11" db="EMBL/GenBank/DDBJ databases">
        <title>The Genome Sequence of Allomyces macrogynus strain ATCC 38327.</title>
        <authorList>
            <consortium name="The Broad Institute Genome Sequencing Platform"/>
            <person name="Russ C."/>
            <person name="Cuomo C."/>
            <person name="Shea T."/>
            <person name="Young S.K."/>
            <person name="Zeng Q."/>
            <person name="Koehrsen M."/>
            <person name="Haas B."/>
            <person name="Borodovsky M."/>
            <person name="Guigo R."/>
            <person name="Alvarado L."/>
            <person name="Berlin A."/>
            <person name="Borenstein D."/>
            <person name="Chen Z."/>
            <person name="Engels R."/>
            <person name="Freedman E."/>
            <person name="Gellesch M."/>
            <person name="Goldberg J."/>
            <person name="Griggs A."/>
            <person name="Gujja S."/>
            <person name="Heiman D."/>
            <person name="Hepburn T."/>
            <person name="Howarth C."/>
            <person name="Jen D."/>
            <person name="Larson L."/>
            <person name="Lewis B."/>
            <person name="Mehta T."/>
            <person name="Park D."/>
            <person name="Pearson M."/>
            <person name="Roberts A."/>
            <person name="Saif S."/>
            <person name="Shenoy N."/>
            <person name="Sisk P."/>
            <person name="Stolte C."/>
            <person name="Sykes S."/>
            <person name="Walk T."/>
            <person name="White J."/>
            <person name="Yandava C."/>
            <person name="Burger G."/>
            <person name="Gray M.W."/>
            <person name="Holland P.W.H."/>
            <person name="King N."/>
            <person name="Lang F.B.F."/>
            <person name="Roger A.J."/>
            <person name="Ruiz-Trillo I."/>
            <person name="Lander E."/>
            <person name="Nusbaum C."/>
        </authorList>
    </citation>
    <scope>NUCLEOTIDE SEQUENCE [LARGE SCALE GENOMIC DNA]</scope>
    <source>
        <strain evidence="3">ATCC 38327</strain>
    </source>
</reference>
<dbReference type="OMA" id="MPIPMAS"/>
<feature type="compositionally biased region" description="Low complexity" evidence="1">
    <location>
        <begin position="424"/>
        <end position="434"/>
    </location>
</feature>
<organism evidence="2 3">
    <name type="scientific">Allomyces macrogynus (strain ATCC 38327)</name>
    <name type="common">Allomyces javanicus var. macrogynus</name>
    <dbReference type="NCBI Taxonomy" id="578462"/>
    <lineage>
        <taxon>Eukaryota</taxon>
        <taxon>Fungi</taxon>
        <taxon>Fungi incertae sedis</taxon>
        <taxon>Blastocladiomycota</taxon>
        <taxon>Blastocladiomycetes</taxon>
        <taxon>Blastocladiales</taxon>
        <taxon>Blastocladiaceae</taxon>
        <taxon>Allomyces</taxon>
    </lineage>
</organism>
<dbReference type="InterPro" id="IPR013922">
    <property type="entry name" value="Cyclin_PHO80-like"/>
</dbReference>
<feature type="compositionally biased region" description="Polar residues" evidence="1">
    <location>
        <begin position="78"/>
        <end position="109"/>
    </location>
</feature>
<sequence length="585" mass="60990">MSRPPTPAKPLPPQPLPQLAPFMGHGTGPFPVILRKTKPSSRAPPFAAVHPLRSALSRTWSTVSAAARKRRVSAATSGERSGSGLSDASTTDANTNRTSDAAAANQTASPEAVPAASTTRSLGNMGATATASQQQGQALHGQASMNGHHVGQGGLTGHGSLGHASSLHHHASQGQQHQGPQQQQQQQQQPVTMDLLTYPTRDLVRIMAALLHDIASANDAVPVASNLGVSRFHARAIPPITIHSYLARILKYAPAPNAVFVAVLVYLDRMARARLPFIVCSANVHRLLITAVMVATKFFSDVFYTNPHYAKVGGLPTNELNQLELEFLFMNEFNLAISPDEFQHYADRLLAHSLGALPPPALPAASVLCKWLAQGEPLRPPGPGDATCSNDAAPSTTAAAAAAATAASTAPPPEVHVRPPSPASTPSASGANANANHNVPVAVLDALNLHSAPTSPARPAAGTSASSAAPTPAAPNMLATSMASPISPAPPAHHDVGTPAAPTPARALTMPPVYPPWTAPGAPPPPPTGHPWSRQCRSRGTPRPSQNRGRCGTGTACRARRPPRNPCRHSRCRSSRRSWGTAPDR</sequence>
<reference evidence="2 3" key="1">
    <citation type="submission" date="2009-11" db="EMBL/GenBank/DDBJ databases">
        <title>Annotation of Allomyces macrogynus ATCC 38327.</title>
        <authorList>
            <consortium name="The Broad Institute Genome Sequencing Platform"/>
            <person name="Russ C."/>
            <person name="Cuomo C."/>
            <person name="Burger G."/>
            <person name="Gray M.W."/>
            <person name="Holland P.W.H."/>
            <person name="King N."/>
            <person name="Lang F.B.F."/>
            <person name="Roger A.J."/>
            <person name="Ruiz-Trillo I."/>
            <person name="Young S.K."/>
            <person name="Zeng Q."/>
            <person name="Gargeya S."/>
            <person name="Fitzgerald M."/>
            <person name="Haas B."/>
            <person name="Abouelleil A."/>
            <person name="Alvarado L."/>
            <person name="Arachchi H.M."/>
            <person name="Berlin A."/>
            <person name="Chapman S.B."/>
            <person name="Gearin G."/>
            <person name="Goldberg J."/>
            <person name="Griggs A."/>
            <person name="Gujja S."/>
            <person name="Hansen M."/>
            <person name="Heiman D."/>
            <person name="Howarth C."/>
            <person name="Larimer J."/>
            <person name="Lui A."/>
            <person name="MacDonald P.J.P."/>
            <person name="McCowen C."/>
            <person name="Montmayeur A."/>
            <person name="Murphy C."/>
            <person name="Neiman D."/>
            <person name="Pearson M."/>
            <person name="Priest M."/>
            <person name="Roberts A."/>
            <person name="Saif S."/>
            <person name="Shea T."/>
            <person name="Sisk P."/>
            <person name="Stolte C."/>
            <person name="Sykes S."/>
            <person name="Wortman J."/>
            <person name="Nusbaum C."/>
            <person name="Birren B."/>
        </authorList>
    </citation>
    <scope>NUCLEOTIDE SEQUENCE [LARGE SCALE GENOMIC DNA]</scope>
    <source>
        <strain evidence="2 3">ATCC 38327</strain>
    </source>
</reference>
<dbReference type="GO" id="GO:0000307">
    <property type="term" value="C:cyclin-dependent protein kinase holoenzyme complex"/>
    <property type="evidence" value="ECO:0007669"/>
    <property type="project" value="TreeGrafter"/>
</dbReference>
<dbReference type="EMBL" id="GG745375">
    <property type="protein sequence ID" value="KNE71847.1"/>
    <property type="molecule type" value="Genomic_DNA"/>
</dbReference>
<dbReference type="PANTHER" id="PTHR15615">
    <property type="match status" value="1"/>
</dbReference>
<dbReference type="VEuPathDB" id="FungiDB:AMAG_16276"/>
<dbReference type="OrthoDB" id="1060854at2759"/>
<feature type="region of interest" description="Disordered" evidence="1">
    <location>
        <begin position="517"/>
        <end position="585"/>
    </location>
</feature>
<feature type="compositionally biased region" description="Pro residues" evidence="1">
    <location>
        <begin position="1"/>
        <end position="18"/>
    </location>
</feature>
<dbReference type="GO" id="GO:0019901">
    <property type="term" value="F:protein kinase binding"/>
    <property type="evidence" value="ECO:0007669"/>
    <property type="project" value="InterPro"/>
</dbReference>
<evidence type="ECO:0000313" key="3">
    <source>
        <dbReference type="Proteomes" id="UP000054350"/>
    </source>
</evidence>
<dbReference type="GO" id="GO:0016538">
    <property type="term" value="F:cyclin-dependent protein serine/threonine kinase regulator activity"/>
    <property type="evidence" value="ECO:0007669"/>
    <property type="project" value="TreeGrafter"/>
</dbReference>
<feature type="compositionally biased region" description="Pro residues" evidence="1">
    <location>
        <begin position="410"/>
        <end position="423"/>
    </location>
</feature>
<keyword evidence="3" id="KW-1185">Reference proteome</keyword>
<dbReference type="eggNOG" id="KOG1674">
    <property type="taxonomic scope" value="Eukaryota"/>
</dbReference>
<evidence type="ECO:0008006" key="4">
    <source>
        <dbReference type="Google" id="ProtNLM"/>
    </source>
</evidence>
<dbReference type="GO" id="GO:0005634">
    <property type="term" value="C:nucleus"/>
    <property type="evidence" value="ECO:0007669"/>
    <property type="project" value="TreeGrafter"/>
</dbReference>
<dbReference type="CDD" id="cd20558">
    <property type="entry name" value="CYCLIN_ScPCL7-like"/>
    <property type="match status" value="1"/>
</dbReference>
<feature type="compositionally biased region" description="Low complexity" evidence="1">
    <location>
        <begin position="126"/>
        <end position="138"/>
    </location>
</feature>
<dbReference type="AlphaFoldDB" id="A0A0L0TAR7"/>
<dbReference type="Proteomes" id="UP000054350">
    <property type="component" value="Unassembled WGS sequence"/>
</dbReference>
<feature type="region of interest" description="Disordered" evidence="1">
    <location>
        <begin position="399"/>
        <end position="434"/>
    </location>
</feature>
<proteinExistence type="predicted"/>
<feature type="compositionally biased region" description="Low complexity" evidence="1">
    <location>
        <begin position="172"/>
        <end position="190"/>
    </location>
</feature>
<evidence type="ECO:0000313" key="2">
    <source>
        <dbReference type="EMBL" id="KNE71847.1"/>
    </source>
</evidence>
<feature type="compositionally biased region" description="Low complexity" evidence="1">
    <location>
        <begin position="399"/>
        <end position="409"/>
    </location>
</feature>
<feature type="region of interest" description="Disordered" evidence="1">
    <location>
        <begin position="452"/>
        <end position="479"/>
    </location>
</feature>
<feature type="compositionally biased region" description="Gly residues" evidence="1">
    <location>
        <begin position="150"/>
        <end position="160"/>
    </location>
</feature>
<name>A0A0L0TAR7_ALLM3</name>
<gene>
    <name evidence="2" type="ORF">AMAG_16276</name>
</gene>
<feature type="region of interest" description="Disordered" evidence="1">
    <location>
        <begin position="1"/>
        <end position="46"/>
    </location>
</feature>
<evidence type="ECO:0000256" key="1">
    <source>
        <dbReference type="SAM" id="MobiDB-lite"/>
    </source>
</evidence>
<feature type="region of interest" description="Disordered" evidence="1">
    <location>
        <begin position="64"/>
        <end position="190"/>
    </location>
</feature>
<dbReference type="PANTHER" id="PTHR15615:SF94">
    <property type="entry name" value="PHO85 CYCLIN-6-RELATED"/>
    <property type="match status" value="1"/>
</dbReference>
<dbReference type="Gene3D" id="1.10.472.10">
    <property type="entry name" value="Cyclin-like"/>
    <property type="match status" value="1"/>
</dbReference>
<protein>
    <recommendedName>
        <fullName evidence="4">Cyclin-domain-containing protein</fullName>
    </recommendedName>
</protein>
<accession>A0A0L0TAR7</accession>